<organism evidence="12 13">
    <name type="scientific">Polynucleobacter kasalickyi</name>
    <dbReference type="NCBI Taxonomy" id="1938817"/>
    <lineage>
        <taxon>Bacteria</taxon>
        <taxon>Pseudomonadati</taxon>
        <taxon>Pseudomonadota</taxon>
        <taxon>Betaproteobacteria</taxon>
        <taxon>Burkholderiales</taxon>
        <taxon>Burkholderiaceae</taxon>
        <taxon>Polynucleobacter</taxon>
    </lineage>
</organism>
<comment type="cofactor">
    <cofactor evidence="11">
        <name>Mg(2+)</name>
        <dbReference type="ChEBI" id="CHEBI:18420"/>
    </cofactor>
    <cofactor evidence="11">
        <name>Mn(2+)</name>
        <dbReference type="ChEBI" id="CHEBI:29035"/>
    </cofactor>
    <text evidence="11">Magnesium. Can also use manganese.</text>
</comment>
<keyword evidence="6 10" id="KW-0274">FAD</keyword>
<keyword evidence="3 10" id="KW-0285">Flavoprotein</keyword>
<dbReference type="STRING" id="1938817.SAMN06296008_10610"/>
<dbReference type="GO" id="GO:0046872">
    <property type="term" value="F:metal ion binding"/>
    <property type="evidence" value="ECO:0007669"/>
    <property type="project" value="UniProtKB-UniRule"/>
</dbReference>
<evidence type="ECO:0000256" key="2">
    <source>
        <dbReference type="ARBA" id="ARBA00016337"/>
    </source>
</evidence>
<sequence>MMRCKPLMGTFIEIQIEFDSTKMGKSCDHEHFIAAAFREIERVEYLMSIFENRSDISIINQTVSSSNQPSLEIHPWTYEVLKTAKLLHKMTKGAFDCGVGHVLNTWGLRSQMKEFNHMLSNYSIANIELQKNHSVRVHHPVLLDLGGIAKGYAVDRAMNKLKSYGIEKAVVNAGGDLRVMGSVPKKVLLRYLGEKTEFIEFGKFTDIAIATSSSLIRDHSEIMQSQHLMNPFQKEPIIGKELFTVTAGSCMLADALTKALAVDKNPKAKYFSALGATAYVNQIDDLTQSDLVNFS</sequence>
<dbReference type="AlphaFoldDB" id="A0A1W1ZLP2"/>
<reference evidence="12 13" key="1">
    <citation type="submission" date="2017-04" db="EMBL/GenBank/DDBJ databases">
        <authorList>
            <person name="Afonso C.L."/>
            <person name="Miller P.J."/>
            <person name="Scott M.A."/>
            <person name="Spackman E."/>
            <person name="Goraichik I."/>
            <person name="Dimitrov K.M."/>
            <person name="Suarez D.L."/>
            <person name="Swayne D.E."/>
        </authorList>
    </citation>
    <scope>NUCLEOTIDE SEQUENCE [LARGE SCALE GENOMIC DNA]</scope>
    <source>
        <strain evidence="12 13">VK13</strain>
    </source>
</reference>
<evidence type="ECO:0000313" key="12">
    <source>
        <dbReference type="EMBL" id="SMC49465.1"/>
    </source>
</evidence>
<dbReference type="GO" id="GO:0016740">
    <property type="term" value="F:transferase activity"/>
    <property type="evidence" value="ECO:0007669"/>
    <property type="project" value="UniProtKB-UniRule"/>
</dbReference>
<dbReference type="Proteomes" id="UP000192708">
    <property type="component" value="Unassembled WGS sequence"/>
</dbReference>
<evidence type="ECO:0000256" key="1">
    <source>
        <dbReference type="ARBA" id="ARBA00011955"/>
    </source>
</evidence>
<dbReference type="Gene3D" id="3.10.520.10">
    <property type="entry name" value="ApbE-like domains"/>
    <property type="match status" value="1"/>
</dbReference>
<keyword evidence="5 10" id="KW-0479">Metal-binding</keyword>
<keyword evidence="7 10" id="KW-0460">Magnesium</keyword>
<feature type="binding site" evidence="11">
    <location>
        <position position="147"/>
    </location>
    <ligand>
        <name>Mg(2+)</name>
        <dbReference type="ChEBI" id="CHEBI:18420"/>
    </ligand>
</feature>
<dbReference type="OrthoDB" id="9778595at2"/>
<accession>A0A1W1ZLP2</accession>
<evidence type="ECO:0000256" key="5">
    <source>
        <dbReference type="ARBA" id="ARBA00022723"/>
    </source>
</evidence>
<dbReference type="InterPro" id="IPR024932">
    <property type="entry name" value="ApbE"/>
</dbReference>
<comment type="similarity">
    <text evidence="10">Belongs to the ApbE family.</text>
</comment>
<evidence type="ECO:0000256" key="6">
    <source>
        <dbReference type="ARBA" id="ARBA00022827"/>
    </source>
</evidence>
<evidence type="ECO:0000256" key="10">
    <source>
        <dbReference type="PIRNR" id="PIRNR006268"/>
    </source>
</evidence>
<keyword evidence="13" id="KW-1185">Reference proteome</keyword>
<dbReference type="EC" id="2.7.1.180" evidence="1 10"/>
<name>A0A1W1ZLP2_9BURK</name>
<dbReference type="RefSeq" id="WP_084283356.1">
    <property type="nucleotide sequence ID" value="NZ_FWXJ01000006.1"/>
</dbReference>
<dbReference type="EMBL" id="FWXJ01000006">
    <property type="protein sequence ID" value="SMC49465.1"/>
    <property type="molecule type" value="Genomic_DNA"/>
</dbReference>
<dbReference type="PIRSF" id="PIRSF006268">
    <property type="entry name" value="ApbE"/>
    <property type="match status" value="1"/>
</dbReference>
<dbReference type="PANTHER" id="PTHR30040:SF2">
    <property type="entry name" value="FAD:PROTEIN FMN TRANSFERASE"/>
    <property type="match status" value="1"/>
</dbReference>
<evidence type="ECO:0000256" key="9">
    <source>
        <dbReference type="ARBA" id="ARBA00048540"/>
    </source>
</evidence>
<evidence type="ECO:0000256" key="4">
    <source>
        <dbReference type="ARBA" id="ARBA00022679"/>
    </source>
</evidence>
<keyword evidence="4 10" id="KW-0808">Transferase</keyword>
<feature type="binding site" evidence="11">
    <location>
        <position position="254"/>
    </location>
    <ligand>
        <name>Mg(2+)</name>
        <dbReference type="ChEBI" id="CHEBI:18420"/>
    </ligand>
</feature>
<protein>
    <recommendedName>
        <fullName evidence="2 10">FAD:protein FMN transferase</fullName>
        <ecNumber evidence="1 10">2.7.1.180</ecNumber>
    </recommendedName>
    <alternativeName>
        <fullName evidence="8 10">Flavin transferase</fullName>
    </alternativeName>
</protein>
<comment type="catalytic activity">
    <reaction evidence="9 10">
        <text>L-threonyl-[protein] + FAD = FMN-L-threonyl-[protein] + AMP + H(+)</text>
        <dbReference type="Rhea" id="RHEA:36847"/>
        <dbReference type="Rhea" id="RHEA-COMP:11060"/>
        <dbReference type="Rhea" id="RHEA-COMP:11061"/>
        <dbReference type="ChEBI" id="CHEBI:15378"/>
        <dbReference type="ChEBI" id="CHEBI:30013"/>
        <dbReference type="ChEBI" id="CHEBI:57692"/>
        <dbReference type="ChEBI" id="CHEBI:74257"/>
        <dbReference type="ChEBI" id="CHEBI:456215"/>
        <dbReference type="EC" id="2.7.1.180"/>
    </reaction>
</comment>
<evidence type="ECO:0000313" key="13">
    <source>
        <dbReference type="Proteomes" id="UP000192708"/>
    </source>
</evidence>
<dbReference type="SUPFAM" id="SSF143631">
    <property type="entry name" value="ApbE-like"/>
    <property type="match status" value="1"/>
</dbReference>
<evidence type="ECO:0000256" key="11">
    <source>
        <dbReference type="PIRSR" id="PIRSR006268-2"/>
    </source>
</evidence>
<evidence type="ECO:0000256" key="8">
    <source>
        <dbReference type="ARBA" id="ARBA00031306"/>
    </source>
</evidence>
<keyword evidence="12" id="KW-0449">Lipoprotein</keyword>
<dbReference type="Pfam" id="PF02424">
    <property type="entry name" value="ApbE"/>
    <property type="match status" value="1"/>
</dbReference>
<gene>
    <name evidence="12" type="ORF">SAMN06296008_10610</name>
</gene>
<proteinExistence type="inferred from homology"/>
<evidence type="ECO:0000256" key="7">
    <source>
        <dbReference type="ARBA" id="ARBA00022842"/>
    </source>
</evidence>
<evidence type="ECO:0000256" key="3">
    <source>
        <dbReference type="ARBA" id="ARBA00022630"/>
    </source>
</evidence>
<dbReference type="InterPro" id="IPR003374">
    <property type="entry name" value="ApbE-like_sf"/>
</dbReference>
<dbReference type="PANTHER" id="PTHR30040">
    <property type="entry name" value="THIAMINE BIOSYNTHESIS LIPOPROTEIN APBE"/>
    <property type="match status" value="1"/>
</dbReference>